<evidence type="ECO:0000313" key="3">
    <source>
        <dbReference type="Proteomes" id="UP000266841"/>
    </source>
</evidence>
<dbReference type="Proteomes" id="UP000266841">
    <property type="component" value="Unassembled WGS sequence"/>
</dbReference>
<organism evidence="2 3">
    <name type="scientific">Thalassiosira oceanica</name>
    <name type="common">Marine diatom</name>
    <dbReference type="NCBI Taxonomy" id="159749"/>
    <lineage>
        <taxon>Eukaryota</taxon>
        <taxon>Sar</taxon>
        <taxon>Stramenopiles</taxon>
        <taxon>Ochrophyta</taxon>
        <taxon>Bacillariophyta</taxon>
        <taxon>Coscinodiscophyceae</taxon>
        <taxon>Thalassiosirophycidae</taxon>
        <taxon>Thalassiosirales</taxon>
        <taxon>Thalassiosiraceae</taxon>
        <taxon>Thalassiosira</taxon>
    </lineage>
</organism>
<proteinExistence type="predicted"/>
<dbReference type="EMBL" id="AGNL01033659">
    <property type="protein sequence ID" value="EJK55616.1"/>
    <property type="molecule type" value="Genomic_DNA"/>
</dbReference>
<keyword evidence="3" id="KW-1185">Reference proteome</keyword>
<name>K0S3S7_THAOC</name>
<dbReference type="AlphaFoldDB" id="K0S3S7"/>
<accession>K0S3S7</accession>
<gene>
    <name evidence="2" type="ORF">THAOC_24640</name>
</gene>
<evidence type="ECO:0000313" key="2">
    <source>
        <dbReference type="EMBL" id="EJK55616.1"/>
    </source>
</evidence>
<reference evidence="2 3" key="1">
    <citation type="journal article" date="2012" name="Genome Biol.">
        <title>Genome and low-iron response of an oceanic diatom adapted to chronic iron limitation.</title>
        <authorList>
            <person name="Lommer M."/>
            <person name="Specht M."/>
            <person name="Roy A.S."/>
            <person name="Kraemer L."/>
            <person name="Andreson R."/>
            <person name="Gutowska M.A."/>
            <person name="Wolf J."/>
            <person name="Bergner S.V."/>
            <person name="Schilhabel M.B."/>
            <person name="Klostermeier U.C."/>
            <person name="Beiko R.G."/>
            <person name="Rosenstiel P."/>
            <person name="Hippler M."/>
            <person name="Laroche J."/>
        </authorList>
    </citation>
    <scope>NUCLEOTIDE SEQUENCE [LARGE SCALE GENOMIC DNA]</scope>
    <source>
        <strain evidence="2 3">CCMP1005</strain>
    </source>
</reference>
<protein>
    <submittedName>
        <fullName evidence="2">Uncharacterized protein</fullName>
    </submittedName>
</protein>
<feature type="region of interest" description="Disordered" evidence="1">
    <location>
        <begin position="42"/>
        <end position="71"/>
    </location>
</feature>
<sequence>MALDCPPTTAGFREICSGNASQIPRVMRCPNRIFDNPLAAENLAGRHPNAPSSTPQCLLDPSSPIPSSLGDPSYGPSYLKILRSLGQCLSIGHAAGAQNIEHPRGDHCAASNCLCHACPEGGSMKLQA</sequence>
<evidence type="ECO:0000256" key="1">
    <source>
        <dbReference type="SAM" id="MobiDB-lite"/>
    </source>
</evidence>
<feature type="compositionally biased region" description="Low complexity" evidence="1">
    <location>
        <begin position="58"/>
        <end position="71"/>
    </location>
</feature>
<comment type="caution">
    <text evidence="2">The sequence shown here is derived from an EMBL/GenBank/DDBJ whole genome shotgun (WGS) entry which is preliminary data.</text>
</comment>